<dbReference type="Gene3D" id="3.30.420.10">
    <property type="entry name" value="Ribonuclease H-like superfamily/Ribonuclease H"/>
    <property type="match status" value="1"/>
</dbReference>
<dbReference type="GO" id="GO:0003676">
    <property type="term" value="F:nucleic acid binding"/>
    <property type="evidence" value="ECO:0007669"/>
    <property type="project" value="InterPro"/>
</dbReference>
<gene>
    <name evidence="5" type="ORF">Tci_256427</name>
</gene>
<dbReference type="InterPro" id="IPR039537">
    <property type="entry name" value="Retrotran_Ty1/copia-like"/>
</dbReference>
<dbReference type="GO" id="GO:0015074">
    <property type="term" value="P:DNA integration"/>
    <property type="evidence" value="ECO:0007669"/>
    <property type="project" value="InterPro"/>
</dbReference>
<dbReference type="InterPro" id="IPR012337">
    <property type="entry name" value="RNaseH-like_sf"/>
</dbReference>
<feature type="coiled-coil region" evidence="1">
    <location>
        <begin position="1283"/>
        <end position="1321"/>
    </location>
</feature>
<proteinExistence type="predicted"/>
<keyword evidence="3" id="KW-1133">Transmembrane helix</keyword>
<dbReference type="PROSITE" id="PS50994">
    <property type="entry name" value="INTEGRASE"/>
    <property type="match status" value="1"/>
</dbReference>
<keyword evidence="1" id="KW-0175">Coiled coil</keyword>
<dbReference type="InterPro" id="IPR025724">
    <property type="entry name" value="GAG-pre-integrase_dom"/>
</dbReference>
<dbReference type="EMBL" id="BKCJ010076637">
    <property type="protein sequence ID" value="GEW84451.1"/>
    <property type="molecule type" value="Genomic_DNA"/>
</dbReference>
<feature type="region of interest" description="Disordered" evidence="2">
    <location>
        <begin position="630"/>
        <end position="656"/>
    </location>
</feature>
<dbReference type="InterPro" id="IPR036397">
    <property type="entry name" value="RNaseH_sf"/>
</dbReference>
<dbReference type="PANTHER" id="PTHR42648:SF32">
    <property type="entry name" value="RIBONUCLEASE H-LIKE DOMAIN, GAG-PRE-INTEGRASE DOMAIN PROTEIN-RELATED"/>
    <property type="match status" value="1"/>
</dbReference>
<dbReference type="SUPFAM" id="SSF53098">
    <property type="entry name" value="Ribonuclease H-like"/>
    <property type="match status" value="1"/>
</dbReference>
<dbReference type="Pfam" id="PF13976">
    <property type="entry name" value="gag_pre-integrs"/>
    <property type="match status" value="1"/>
</dbReference>
<evidence type="ECO:0000256" key="3">
    <source>
        <dbReference type="SAM" id="Phobius"/>
    </source>
</evidence>
<reference evidence="5" key="1">
    <citation type="journal article" date="2019" name="Sci. Rep.">
        <title>Draft genome of Tanacetum cinerariifolium, the natural source of mosquito coil.</title>
        <authorList>
            <person name="Yamashiro T."/>
            <person name="Shiraishi A."/>
            <person name="Satake H."/>
            <person name="Nakayama K."/>
        </authorList>
    </citation>
    <scope>NUCLEOTIDE SEQUENCE</scope>
</reference>
<evidence type="ECO:0000256" key="1">
    <source>
        <dbReference type="SAM" id="Coils"/>
    </source>
</evidence>
<protein>
    <submittedName>
        <fullName evidence="5">Ribonuclease H-like domain-containing protein</fullName>
    </submittedName>
</protein>
<keyword evidence="3" id="KW-0812">Transmembrane</keyword>
<feature type="compositionally biased region" description="Low complexity" evidence="2">
    <location>
        <begin position="772"/>
        <end position="785"/>
    </location>
</feature>
<organism evidence="5">
    <name type="scientific">Tanacetum cinerariifolium</name>
    <name type="common">Dalmatian daisy</name>
    <name type="synonym">Chrysanthemum cinerariifolium</name>
    <dbReference type="NCBI Taxonomy" id="118510"/>
    <lineage>
        <taxon>Eukaryota</taxon>
        <taxon>Viridiplantae</taxon>
        <taxon>Streptophyta</taxon>
        <taxon>Embryophyta</taxon>
        <taxon>Tracheophyta</taxon>
        <taxon>Spermatophyta</taxon>
        <taxon>Magnoliopsida</taxon>
        <taxon>eudicotyledons</taxon>
        <taxon>Gunneridae</taxon>
        <taxon>Pentapetalae</taxon>
        <taxon>asterids</taxon>
        <taxon>campanulids</taxon>
        <taxon>Asterales</taxon>
        <taxon>Asteraceae</taxon>
        <taxon>Asteroideae</taxon>
        <taxon>Anthemideae</taxon>
        <taxon>Anthemidinae</taxon>
        <taxon>Tanacetum</taxon>
    </lineage>
</organism>
<feature type="transmembrane region" description="Helical" evidence="3">
    <location>
        <begin position="209"/>
        <end position="231"/>
    </location>
</feature>
<evidence type="ECO:0000259" key="4">
    <source>
        <dbReference type="PROSITE" id="PS50994"/>
    </source>
</evidence>
<dbReference type="InterPro" id="IPR001584">
    <property type="entry name" value="Integrase_cat-core"/>
</dbReference>
<comment type="caution">
    <text evidence="5">The sequence shown here is derived from an EMBL/GenBank/DDBJ whole genome shotgun (WGS) entry which is preliminary data.</text>
</comment>
<evidence type="ECO:0000313" key="5">
    <source>
        <dbReference type="EMBL" id="GEW84451.1"/>
    </source>
</evidence>
<feature type="transmembrane region" description="Helical" evidence="3">
    <location>
        <begin position="252"/>
        <end position="274"/>
    </location>
</feature>
<feature type="region of interest" description="Disordered" evidence="2">
    <location>
        <begin position="772"/>
        <end position="824"/>
    </location>
</feature>
<accession>A0A699GYY0</accession>
<evidence type="ECO:0000256" key="2">
    <source>
        <dbReference type="SAM" id="MobiDB-lite"/>
    </source>
</evidence>
<feature type="compositionally biased region" description="Acidic residues" evidence="2">
    <location>
        <begin position="645"/>
        <end position="654"/>
    </location>
</feature>
<dbReference type="PANTHER" id="PTHR42648">
    <property type="entry name" value="TRANSPOSASE, PUTATIVE-RELATED"/>
    <property type="match status" value="1"/>
</dbReference>
<feature type="compositionally biased region" description="Polar residues" evidence="2">
    <location>
        <begin position="787"/>
        <end position="797"/>
    </location>
</feature>
<feature type="domain" description="Integrase catalytic" evidence="4">
    <location>
        <begin position="972"/>
        <end position="1066"/>
    </location>
</feature>
<sequence length="1376" mass="153367">RTGCPGAFRPLVLWHGATLTKTFLVRCANEEDASLFNAYACLFFEEGTCVIEKLSKFSCRPRTIAKYRFIDSSRASFVPFTKSRAQCEKLSFLLLRLPLPSVSNDTPCFFCLTRKVSGCMFSLCFATSLGDEDRKTMKYAVVILIPLPLQSKEVNGMVITTSGHSAFLTKPIRCDVGDRIDAFASLALMTRGSSPFQWDRIGSLLENAISVLVGNASGAWILVVVLGLVALRKVAQTTIFYACLDFFSQVNAIVGVMTMVVVELVIPCAVSAMGRCGRAMRSLKKLLGHSPLMNAPVIIPSERVRLSYQNLVASLKEPISVLLPPYPSLLAYRVAWYLPTSPERILWSNLQDTSQPPLPPITSLEAPQMVSSVKLPILKKGEYILWTIKMEQYLAHTDYALWEVILNGNSTVQMTKDDAGVSTEDANQNFLRSLPSAWSNISLIMRNKPVIDNLDIDDLYNNLKVYEADIKGSSGSSSNSQNVAFVSAESTSSTNEFNAAYNVSIDIGHSSQAQEEEAIDFALMAFTSNPSSSSSSNSEFNEKEVLDIQEEELTKIVFDNRSSDEEDSLANDRFKKGEGYHAVSPPLTENDMPSKPDLSFAGLEDSIYKFKISKIVTSLTKDALKTSTACVEKPKEDRSSAPLIEDYDTDSDDDSSFKHEPIPAKIDFVKAVDSKDWNGKMTQKLGLGFGFTKKACFVCGSLSHLIKECTFHEDRMAKKSVLPNNGEKRTGHRESRTVWNNVQRINHQNKFSPTAVFTRSGRIPVSAAKPKAAASTSAAKPVKTAGPKQSVNFSKSRSTFHKSHSPIKRSFYNPTTHSRRHSTERVNTAGSNAVNAVKGNRVTVFKTSAGNKAHLADYQEINDGGFVAFGSSRGKITGKGKITIKKLDFDDVYLNVVPSRDLICLFAKASIDESNLWHKRLGHVSFKTMNKLVKGNLVKGLPSKIFDNNHSCVACQKGKQHKATCKAKLMSLISQPLEMLHMDLFGLTSVMSINHKKYCLVVTDDFSRFSWVFFLATKDEISKVLKPFITAIENQINKKLIQTEENAEFHQIVDFLSTCSITYALTTRFETASTRSSDPPLSTGQIVGSGEDRMEQETNLMDFVPPIPHDSPLLGGHTSGSDEGRRNLLELMNICTQLSNRVLALEEAKTNQDKVITRLKLKVKRLEKKRKVRTSQPMMRILFKGRIETFTNKILGENASKQGRNDYKIEEFNLTDEADTKVIVEDKGSGEKGGSTANQVSTARPEVNKGKGVLIEEELEKLKKVKRRDQGLAQIESDAVLVQRIYEEELAELDRAQKKKQKQEEATIVALTEEFDEIQARMDADHELAVRLTHEEQEKYTIEERARLLAEYFKRRKKQLAVERAEALRNKPPTRN</sequence>
<feature type="compositionally biased region" description="Basic residues" evidence="2">
    <location>
        <begin position="798"/>
        <end position="807"/>
    </location>
</feature>
<feature type="non-terminal residue" evidence="5">
    <location>
        <position position="1"/>
    </location>
</feature>
<keyword evidence="3" id="KW-0472">Membrane</keyword>
<name>A0A699GYY0_TANCI</name>